<dbReference type="AlphaFoldDB" id="A0A0S1XEB2"/>
<dbReference type="PANTHER" id="PTHR42930">
    <property type="entry name" value="PHOSPHATE-SPECIFIC TRANSPORT SYSTEM ACCESSORY PROTEIN PHOU"/>
    <property type="match status" value="1"/>
</dbReference>
<organism evidence="2 3">
    <name type="scientific">Thermococcus barophilus</name>
    <dbReference type="NCBI Taxonomy" id="55802"/>
    <lineage>
        <taxon>Archaea</taxon>
        <taxon>Methanobacteriati</taxon>
        <taxon>Methanobacteriota</taxon>
        <taxon>Thermococci</taxon>
        <taxon>Thermococcales</taxon>
        <taxon>Thermococcaceae</taxon>
        <taxon>Thermococcus</taxon>
    </lineage>
</organism>
<evidence type="ECO:0000259" key="1">
    <source>
        <dbReference type="Pfam" id="PF01895"/>
    </source>
</evidence>
<evidence type="ECO:0000313" key="3">
    <source>
        <dbReference type="Proteomes" id="UP000066042"/>
    </source>
</evidence>
<dbReference type="GeneID" id="26137419"/>
<dbReference type="PANTHER" id="PTHR42930:SF3">
    <property type="entry name" value="PHOSPHATE-SPECIFIC TRANSPORT SYSTEM ACCESSORY PROTEIN PHOU"/>
    <property type="match status" value="1"/>
</dbReference>
<dbReference type="GO" id="GO:0030643">
    <property type="term" value="P:intracellular phosphate ion homeostasis"/>
    <property type="evidence" value="ECO:0007669"/>
    <property type="project" value="InterPro"/>
</dbReference>
<dbReference type="InterPro" id="IPR038078">
    <property type="entry name" value="PhoU-like_sf"/>
</dbReference>
<accession>A0A0S1XEB2</accession>
<dbReference type="Proteomes" id="UP000066042">
    <property type="component" value="Chromosome"/>
</dbReference>
<dbReference type="GO" id="GO:0045936">
    <property type="term" value="P:negative regulation of phosphate metabolic process"/>
    <property type="evidence" value="ECO:0007669"/>
    <property type="project" value="InterPro"/>
</dbReference>
<dbReference type="STRING" id="55802.TBCH5v1_2198"/>
<sequence>MRKLLDMGIEHMKKLIGEMGRGALEALDSAKKSLDGEFDSTEEIASKLHIFRGEILEIATELLVRYSPVATDLRFIQSAIDVSYDLYRISRYAMEIERTMKIVQPKCQLELSREGFDATIKAVETAIDAFANLDEISAGRLLELDEKVDELYLEALKKLRNADECNAVDALILRHLERISDHAKEIGAKVVYIKEGRRL</sequence>
<feature type="domain" description="PhoU" evidence="1">
    <location>
        <begin position="9"/>
        <end position="96"/>
    </location>
</feature>
<gene>
    <name evidence="2" type="ORF">TBCH5v1_2198</name>
</gene>
<dbReference type="Gene3D" id="1.20.58.220">
    <property type="entry name" value="Phosphate transport system protein phou homolog 2, domain 2"/>
    <property type="match status" value="1"/>
</dbReference>
<dbReference type="EMBL" id="CP013050">
    <property type="protein sequence ID" value="ALM76097.1"/>
    <property type="molecule type" value="Genomic_DNA"/>
</dbReference>
<dbReference type="RefSeq" id="WP_056934547.1">
    <property type="nucleotide sequence ID" value="NZ_CP013050.1"/>
</dbReference>
<dbReference type="InterPro" id="IPR028366">
    <property type="entry name" value="PhoU"/>
</dbReference>
<dbReference type="PATRIC" id="fig|55802.8.peg.2181"/>
<protein>
    <submittedName>
        <fullName evidence="2">Phosphate transport system regulator</fullName>
    </submittedName>
</protein>
<evidence type="ECO:0000313" key="2">
    <source>
        <dbReference type="EMBL" id="ALM76097.1"/>
    </source>
</evidence>
<dbReference type="Pfam" id="PF01895">
    <property type="entry name" value="PhoU"/>
    <property type="match status" value="2"/>
</dbReference>
<name>A0A0S1XEB2_THEBA</name>
<proteinExistence type="predicted"/>
<dbReference type="SUPFAM" id="SSF109755">
    <property type="entry name" value="PhoU-like"/>
    <property type="match status" value="1"/>
</dbReference>
<dbReference type="InterPro" id="IPR026022">
    <property type="entry name" value="PhoU_dom"/>
</dbReference>
<reference evidence="2 3" key="1">
    <citation type="journal article" date="2016" name="Genome Announc.">
        <title>Complete genome sequence of the hyperthermophilic and piezophilic archaeon Thermococcus barophilus Ch5, capable of growth at the expense of hydrogenogenesis from carbon monoxide and formate.</title>
        <authorList>
            <person name="Oger P."/>
            <person name="Sokolova T.G."/>
            <person name="Kozhevnikova D.A."/>
            <person name="Taranov E.A."/>
            <person name="Vannier P."/>
            <person name="Lee H.S."/>
            <person name="Kwon K.K."/>
            <person name="Kang S.G."/>
            <person name="Lee J.H."/>
            <person name="Bonch-Osmolovskaya E.A."/>
            <person name="Lebedinsky A.V."/>
        </authorList>
    </citation>
    <scope>NUCLEOTIDE SEQUENCE [LARGE SCALE GENOMIC DNA]</scope>
    <source>
        <strain evidence="3">Ch5</strain>
    </source>
</reference>
<feature type="domain" description="PhoU" evidence="1">
    <location>
        <begin position="117"/>
        <end position="188"/>
    </location>
</feature>